<dbReference type="OrthoDB" id="10251242at2759"/>
<proteinExistence type="inferred from homology"/>
<keyword evidence="6" id="KW-1185">Reference proteome</keyword>
<sequence length="240" mass="26365">MSYFAKSWKFPAQLLTPTTLDDWVRECEYHKQFLIGEDEAIEYALKNSTEHGLPDVSVTPAQGKLMKFIAESIGAKRILEVGTLGGYSAIFFARALPPGGQMITLELSQEFAKVAAQNIAHAGLADKVKIIVGPAGDSMKAMHPEELFDLVFVDADKKGNPTYYTEARRLTRKGGVIIVDNVFRNCRVSDMSIKDAADLPDLEGIRTLLQMVKDDPGVDATSIPTAGEKGYDGFMYIKVL</sequence>
<comment type="similarity">
    <text evidence="4">Belongs to the class I-like SAM-binding methyltransferase superfamily. Cation-dependent O-methyltransferase family.</text>
</comment>
<dbReference type="FunCoup" id="A0A067Q1K3">
    <property type="interactions" value="79"/>
</dbReference>
<evidence type="ECO:0000313" key="6">
    <source>
        <dbReference type="Proteomes" id="UP000027265"/>
    </source>
</evidence>
<keyword evidence="1" id="KW-0489">Methyltransferase</keyword>
<gene>
    <name evidence="5" type="ORF">JAAARDRAFT_191003</name>
</gene>
<keyword evidence="3" id="KW-0949">S-adenosyl-L-methionine</keyword>
<evidence type="ECO:0000256" key="3">
    <source>
        <dbReference type="ARBA" id="ARBA00022691"/>
    </source>
</evidence>
<dbReference type="GO" id="GO:0032259">
    <property type="term" value="P:methylation"/>
    <property type="evidence" value="ECO:0007669"/>
    <property type="project" value="UniProtKB-KW"/>
</dbReference>
<dbReference type="PANTHER" id="PTHR10509">
    <property type="entry name" value="O-METHYLTRANSFERASE-RELATED"/>
    <property type="match status" value="1"/>
</dbReference>
<dbReference type="InterPro" id="IPR050362">
    <property type="entry name" value="Cation-dep_OMT"/>
</dbReference>
<dbReference type="Gene3D" id="3.40.50.150">
    <property type="entry name" value="Vaccinia Virus protein VP39"/>
    <property type="match status" value="1"/>
</dbReference>
<reference evidence="6" key="1">
    <citation type="journal article" date="2014" name="Proc. Natl. Acad. Sci. U.S.A.">
        <title>Extensive sampling of basidiomycete genomes demonstrates inadequacy of the white-rot/brown-rot paradigm for wood decay fungi.</title>
        <authorList>
            <person name="Riley R."/>
            <person name="Salamov A.A."/>
            <person name="Brown D.W."/>
            <person name="Nagy L.G."/>
            <person name="Floudas D."/>
            <person name="Held B.W."/>
            <person name="Levasseur A."/>
            <person name="Lombard V."/>
            <person name="Morin E."/>
            <person name="Otillar R."/>
            <person name="Lindquist E.A."/>
            <person name="Sun H."/>
            <person name="LaButti K.M."/>
            <person name="Schmutz J."/>
            <person name="Jabbour D."/>
            <person name="Luo H."/>
            <person name="Baker S.E."/>
            <person name="Pisabarro A.G."/>
            <person name="Walton J.D."/>
            <person name="Blanchette R.A."/>
            <person name="Henrissat B."/>
            <person name="Martin F."/>
            <person name="Cullen D."/>
            <person name="Hibbett D.S."/>
            <person name="Grigoriev I.V."/>
        </authorList>
    </citation>
    <scope>NUCLEOTIDE SEQUENCE [LARGE SCALE GENOMIC DNA]</scope>
    <source>
        <strain evidence="6">MUCL 33604</strain>
    </source>
</reference>
<accession>A0A067Q1K3</accession>
<name>A0A067Q1K3_9AGAM</name>
<dbReference type="GO" id="GO:0008171">
    <property type="term" value="F:O-methyltransferase activity"/>
    <property type="evidence" value="ECO:0007669"/>
    <property type="project" value="InterPro"/>
</dbReference>
<evidence type="ECO:0000256" key="4">
    <source>
        <dbReference type="ARBA" id="ARBA00023453"/>
    </source>
</evidence>
<dbReference type="STRING" id="933084.A0A067Q1K3"/>
<evidence type="ECO:0000313" key="5">
    <source>
        <dbReference type="EMBL" id="KDQ60869.1"/>
    </source>
</evidence>
<dbReference type="InParanoid" id="A0A067Q1K3"/>
<dbReference type="SUPFAM" id="SSF53335">
    <property type="entry name" value="S-adenosyl-L-methionine-dependent methyltransferases"/>
    <property type="match status" value="1"/>
</dbReference>
<evidence type="ECO:0000256" key="2">
    <source>
        <dbReference type="ARBA" id="ARBA00022679"/>
    </source>
</evidence>
<dbReference type="Pfam" id="PF01596">
    <property type="entry name" value="Methyltransf_3"/>
    <property type="match status" value="1"/>
</dbReference>
<dbReference type="PANTHER" id="PTHR10509:SF14">
    <property type="entry name" value="CAFFEOYL-COA O-METHYLTRANSFERASE 3-RELATED"/>
    <property type="match status" value="1"/>
</dbReference>
<evidence type="ECO:0000256" key="1">
    <source>
        <dbReference type="ARBA" id="ARBA00022603"/>
    </source>
</evidence>
<dbReference type="AlphaFoldDB" id="A0A067Q1K3"/>
<dbReference type="InterPro" id="IPR029063">
    <property type="entry name" value="SAM-dependent_MTases_sf"/>
</dbReference>
<dbReference type="CDD" id="cd02440">
    <property type="entry name" value="AdoMet_MTases"/>
    <property type="match status" value="1"/>
</dbReference>
<keyword evidence="2" id="KW-0808">Transferase</keyword>
<evidence type="ECO:0008006" key="7">
    <source>
        <dbReference type="Google" id="ProtNLM"/>
    </source>
</evidence>
<dbReference type="HOGENOM" id="CLU_067676_8_0_1"/>
<dbReference type="PROSITE" id="PS51682">
    <property type="entry name" value="SAM_OMT_I"/>
    <property type="match status" value="1"/>
</dbReference>
<organism evidence="5 6">
    <name type="scientific">Jaapia argillacea MUCL 33604</name>
    <dbReference type="NCBI Taxonomy" id="933084"/>
    <lineage>
        <taxon>Eukaryota</taxon>
        <taxon>Fungi</taxon>
        <taxon>Dikarya</taxon>
        <taxon>Basidiomycota</taxon>
        <taxon>Agaricomycotina</taxon>
        <taxon>Agaricomycetes</taxon>
        <taxon>Agaricomycetidae</taxon>
        <taxon>Jaapiales</taxon>
        <taxon>Jaapiaceae</taxon>
        <taxon>Jaapia</taxon>
    </lineage>
</organism>
<dbReference type="Proteomes" id="UP000027265">
    <property type="component" value="Unassembled WGS sequence"/>
</dbReference>
<dbReference type="EMBL" id="KL197713">
    <property type="protein sequence ID" value="KDQ60869.1"/>
    <property type="molecule type" value="Genomic_DNA"/>
</dbReference>
<protein>
    <recommendedName>
        <fullName evidence="7">O-methyltransferase domain-containing protein</fullName>
    </recommendedName>
</protein>
<dbReference type="GO" id="GO:0008757">
    <property type="term" value="F:S-adenosylmethionine-dependent methyltransferase activity"/>
    <property type="evidence" value="ECO:0007669"/>
    <property type="project" value="TreeGrafter"/>
</dbReference>
<dbReference type="InterPro" id="IPR002935">
    <property type="entry name" value="SAM_O-MeTrfase"/>
</dbReference>